<dbReference type="AlphaFoldDB" id="A0A4Y7TC93"/>
<gene>
    <name evidence="2" type="ORF">FA13DRAFT_1813795</name>
</gene>
<accession>A0A4Y7TC93</accession>
<feature type="chain" id="PRO_5021361161" evidence="1">
    <location>
        <begin position="22"/>
        <end position="125"/>
    </location>
</feature>
<evidence type="ECO:0000313" key="3">
    <source>
        <dbReference type="Proteomes" id="UP000298030"/>
    </source>
</evidence>
<name>A0A4Y7TC93_COPMI</name>
<protein>
    <submittedName>
        <fullName evidence="2">Uncharacterized protein</fullName>
    </submittedName>
</protein>
<keyword evidence="1" id="KW-0732">Signal</keyword>
<dbReference type="OrthoDB" id="5348716at2759"/>
<organism evidence="2 3">
    <name type="scientific">Coprinellus micaceus</name>
    <name type="common">Glistening ink-cap mushroom</name>
    <name type="synonym">Coprinus micaceus</name>
    <dbReference type="NCBI Taxonomy" id="71717"/>
    <lineage>
        <taxon>Eukaryota</taxon>
        <taxon>Fungi</taxon>
        <taxon>Dikarya</taxon>
        <taxon>Basidiomycota</taxon>
        <taxon>Agaricomycotina</taxon>
        <taxon>Agaricomycetes</taxon>
        <taxon>Agaricomycetidae</taxon>
        <taxon>Agaricales</taxon>
        <taxon>Agaricineae</taxon>
        <taxon>Psathyrellaceae</taxon>
        <taxon>Coprinellus</taxon>
    </lineage>
</organism>
<keyword evidence="3" id="KW-1185">Reference proteome</keyword>
<dbReference type="EMBL" id="QPFP01000018">
    <property type="protein sequence ID" value="TEB31548.1"/>
    <property type="molecule type" value="Genomic_DNA"/>
</dbReference>
<evidence type="ECO:0000313" key="2">
    <source>
        <dbReference type="EMBL" id="TEB31548.1"/>
    </source>
</evidence>
<comment type="caution">
    <text evidence="2">The sequence shown here is derived from an EMBL/GenBank/DDBJ whole genome shotgun (WGS) entry which is preliminary data.</text>
</comment>
<sequence>MQWKLASAILLAASSFRGVAALCDGSNWAIGEKVQELFPGGALHYFVYVTTPDQRVNDEIVIPGDGNICTHPQFGCSPPPIFINKYISKAGITYNCFRDPVDERVTQLDSFYNKDNKIQSCCRRA</sequence>
<feature type="signal peptide" evidence="1">
    <location>
        <begin position="1"/>
        <end position="21"/>
    </location>
</feature>
<reference evidence="2 3" key="1">
    <citation type="journal article" date="2019" name="Nat. Ecol. Evol.">
        <title>Megaphylogeny resolves global patterns of mushroom evolution.</title>
        <authorList>
            <person name="Varga T."/>
            <person name="Krizsan K."/>
            <person name="Foldi C."/>
            <person name="Dima B."/>
            <person name="Sanchez-Garcia M."/>
            <person name="Sanchez-Ramirez S."/>
            <person name="Szollosi G.J."/>
            <person name="Szarkandi J.G."/>
            <person name="Papp V."/>
            <person name="Albert L."/>
            <person name="Andreopoulos W."/>
            <person name="Angelini C."/>
            <person name="Antonin V."/>
            <person name="Barry K.W."/>
            <person name="Bougher N.L."/>
            <person name="Buchanan P."/>
            <person name="Buyck B."/>
            <person name="Bense V."/>
            <person name="Catcheside P."/>
            <person name="Chovatia M."/>
            <person name="Cooper J."/>
            <person name="Damon W."/>
            <person name="Desjardin D."/>
            <person name="Finy P."/>
            <person name="Geml J."/>
            <person name="Haridas S."/>
            <person name="Hughes K."/>
            <person name="Justo A."/>
            <person name="Karasinski D."/>
            <person name="Kautmanova I."/>
            <person name="Kiss B."/>
            <person name="Kocsube S."/>
            <person name="Kotiranta H."/>
            <person name="LaButti K.M."/>
            <person name="Lechner B.E."/>
            <person name="Liimatainen K."/>
            <person name="Lipzen A."/>
            <person name="Lukacs Z."/>
            <person name="Mihaltcheva S."/>
            <person name="Morgado L.N."/>
            <person name="Niskanen T."/>
            <person name="Noordeloos M.E."/>
            <person name="Ohm R.A."/>
            <person name="Ortiz-Santana B."/>
            <person name="Ovrebo C."/>
            <person name="Racz N."/>
            <person name="Riley R."/>
            <person name="Savchenko A."/>
            <person name="Shiryaev A."/>
            <person name="Soop K."/>
            <person name="Spirin V."/>
            <person name="Szebenyi C."/>
            <person name="Tomsovsky M."/>
            <person name="Tulloss R.E."/>
            <person name="Uehling J."/>
            <person name="Grigoriev I.V."/>
            <person name="Vagvolgyi C."/>
            <person name="Papp T."/>
            <person name="Martin F.M."/>
            <person name="Miettinen O."/>
            <person name="Hibbett D.S."/>
            <person name="Nagy L.G."/>
        </authorList>
    </citation>
    <scope>NUCLEOTIDE SEQUENCE [LARGE SCALE GENOMIC DNA]</scope>
    <source>
        <strain evidence="2 3">FP101781</strain>
    </source>
</reference>
<evidence type="ECO:0000256" key="1">
    <source>
        <dbReference type="SAM" id="SignalP"/>
    </source>
</evidence>
<dbReference type="Proteomes" id="UP000298030">
    <property type="component" value="Unassembled WGS sequence"/>
</dbReference>
<proteinExistence type="predicted"/>